<dbReference type="AlphaFoldDB" id="A0A506TWQ3"/>
<keyword evidence="1" id="KW-0472">Membrane</keyword>
<dbReference type="EMBL" id="VHLH01000030">
    <property type="protein sequence ID" value="TPW26472.1"/>
    <property type="molecule type" value="Genomic_DNA"/>
</dbReference>
<evidence type="ECO:0000313" key="2">
    <source>
        <dbReference type="EMBL" id="TPW26472.1"/>
    </source>
</evidence>
<keyword evidence="1" id="KW-0812">Transmembrane</keyword>
<accession>A0A506TWQ3</accession>
<dbReference type="Pfam" id="PF11750">
    <property type="entry name" value="DUF3307"/>
    <property type="match status" value="1"/>
</dbReference>
<proteinExistence type="predicted"/>
<organism evidence="2 3">
    <name type="scientific">Pararhizobium mangrovi</name>
    <dbReference type="NCBI Taxonomy" id="2590452"/>
    <lineage>
        <taxon>Bacteria</taxon>
        <taxon>Pseudomonadati</taxon>
        <taxon>Pseudomonadota</taxon>
        <taxon>Alphaproteobacteria</taxon>
        <taxon>Hyphomicrobiales</taxon>
        <taxon>Rhizobiaceae</taxon>
        <taxon>Rhizobium/Agrobacterium group</taxon>
        <taxon>Pararhizobium</taxon>
    </lineage>
</organism>
<reference evidence="2 3" key="1">
    <citation type="submission" date="2019-06" db="EMBL/GenBank/DDBJ databases">
        <authorList>
            <person name="Li M."/>
        </authorList>
    </citation>
    <scope>NUCLEOTIDE SEQUENCE [LARGE SCALE GENOMIC DNA]</scope>
    <source>
        <strain evidence="2 3">BGMRC6574</strain>
    </source>
</reference>
<evidence type="ECO:0000313" key="3">
    <source>
        <dbReference type="Proteomes" id="UP000320314"/>
    </source>
</evidence>
<dbReference type="OrthoDB" id="558011at2"/>
<name>A0A506TWQ3_9HYPH</name>
<dbReference type="InterPro" id="IPR021737">
    <property type="entry name" value="Phage_phiKZ_Orf197"/>
</dbReference>
<sequence length="127" mass="14009">MHIAVVLVLIGLQVKHFAADYLLQPKWMLANKTNLAHPGGYLHALVHVAGSLIVLVLYGVAAVPMTLILVAEGLVHFAIDYSQTRWAERHAGASNTWTFWAAHGTDQFLHQLTYVAVVYMAALFQFG</sequence>
<feature type="transmembrane region" description="Helical" evidence="1">
    <location>
        <begin position="42"/>
        <end position="75"/>
    </location>
</feature>
<dbReference type="RefSeq" id="WP_141167856.1">
    <property type="nucleotide sequence ID" value="NZ_VHLH01000030.1"/>
</dbReference>
<comment type="caution">
    <text evidence="2">The sequence shown here is derived from an EMBL/GenBank/DDBJ whole genome shotgun (WGS) entry which is preliminary data.</text>
</comment>
<dbReference type="Proteomes" id="UP000320314">
    <property type="component" value="Unassembled WGS sequence"/>
</dbReference>
<evidence type="ECO:0000256" key="1">
    <source>
        <dbReference type="SAM" id="Phobius"/>
    </source>
</evidence>
<keyword evidence="3" id="KW-1185">Reference proteome</keyword>
<protein>
    <submittedName>
        <fullName evidence="2">DUF3307 domain-containing protein</fullName>
    </submittedName>
</protein>
<gene>
    <name evidence="2" type="ORF">FJU11_14825</name>
</gene>
<keyword evidence="1" id="KW-1133">Transmembrane helix</keyword>